<accession>V9HMZ1</accession>
<comment type="caution">
    <text evidence="2">The sequence shown here is derived from an EMBL/GenBank/DDBJ whole genome shotgun (WGS) entry which is preliminary data.</text>
</comment>
<protein>
    <recommendedName>
        <fullName evidence="1">Calcineurin-like phosphoesterase domain-containing protein</fullName>
    </recommendedName>
</protein>
<evidence type="ECO:0000313" key="3">
    <source>
        <dbReference type="Proteomes" id="UP000017813"/>
    </source>
</evidence>
<dbReference type="AlphaFoldDB" id="V9HMZ1"/>
<dbReference type="KEGG" id="smur:BWP33_00545"/>
<evidence type="ECO:0000259" key="1">
    <source>
        <dbReference type="Pfam" id="PF00149"/>
    </source>
</evidence>
<organism evidence="2 3">
    <name type="scientific">Simonsiella muelleri ATCC 29453</name>
    <dbReference type="NCBI Taxonomy" id="641147"/>
    <lineage>
        <taxon>Bacteria</taxon>
        <taxon>Pseudomonadati</taxon>
        <taxon>Pseudomonadota</taxon>
        <taxon>Betaproteobacteria</taxon>
        <taxon>Neisseriales</taxon>
        <taxon>Neisseriaceae</taxon>
        <taxon>Simonsiella</taxon>
    </lineage>
</organism>
<dbReference type="Gene3D" id="3.60.21.10">
    <property type="match status" value="1"/>
</dbReference>
<dbReference type="eggNOG" id="COG0639">
    <property type="taxonomic scope" value="Bacteria"/>
</dbReference>
<dbReference type="InterPro" id="IPR050126">
    <property type="entry name" value="Ap4A_hydrolase"/>
</dbReference>
<dbReference type="PANTHER" id="PTHR42850:SF4">
    <property type="entry name" value="ZINC-DEPENDENT ENDOPOLYPHOSPHATASE"/>
    <property type="match status" value="1"/>
</dbReference>
<reference evidence="2 3" key="2">
    <citation type="submission" date="2011-10" db="EMBL/GenBank/DDBJ databases">
        <title>The Genome Sequence of Simonsiella muelleri ATCC 29453.</title>
        <authorList>
            <consortium name="The Broad Institute Genome Sequencing Platform"/>
            <consortium name="The Broad Institute Genome Sequencing Center for Infectious Disease"/>
            <person name="Earl A."/>
            <person name="Ward D."/>
            <person name="Feldgarden M."/>
            <person name="Gevers D."/>
            <person name="Izard J."/>
            <person name="Baranova O.V."/>
            <person name="Blanton J.M."/>
            <person name="Tanner A.C."/>
            <person name="Dewhirst F."/>
            <person name="Young S.K."/>
            <person name="Zeng Q."/>
            <person name="Gargeya S."/>
            <person name="Fitzgerald M."/>
            <person name="Haas B."/>
            <person name="Abouelleil A."/>
            <person name="Alvarado L."/>
            <person name="Arachchi H.M."/>
            <person name="Berlin A."/>
            <person name="Brown A."/>
            <person name="Chapman S.B."/>
            <person name="Chen Z."/>
            <person name="Dunbar C."/>
            <person name="Freedman E."/>
            <person name="Gearin G."/>
            <person name="Goldberg J."/>
            <person name="Griggs A."/>
            <person name="Gujja S."/>
            <person name="Heiman D."/>
            <person name="Howarth C."/>
            <person name="Larson L."/>
            <person name="Lui A."/>
            <person name="MacDonald P.J.P."/>
            <person name="Montmayeur A."/>
            <person name="Murphy C."/>
            <person name="Neiman D."/>
            <person name="Pearson M."/>
            <person name="Priest M."/>
            <person name="Roberts A."/>
            <person name="Saif S."/>
            <person name="Shea T."/>
            <person name="Shenoy N."/>
            <person name="Sisk P."/>
            <person name="Stolte C."/>
            <person name="Sykes S."/>
            <person name="Wortman J."/>
            <person name="Nusbaum C."/>
            <person name="Birren B."/>
        </authorList>
    </citation>
    <scope>NUCLEOTIDE SEQUENCE [LARGE SCALE GENOMIC DNA]</scope>
    <source>
        <strain evidence="2 3">ATCC 29453</strain>
    </source>
</reference>
<dbReference type="RefSeq" id="WP_002642630.1">
    <property type="nucleotide sequence ID" value="NZ_CP019448.1"/>
</dbReference>
<dbReference type="Proteomes" id="UP000017813">
    <property type="component" value="Unassembled WGS sequence"/>
</dbReference>
<dbReference type="InterPro" id="IPR029052">
    <property type="entry name" value="Metallo-depent_PP-like"/>
</dbReference>
<reference evidence="2 3" key="1">
    <citation type="submission" date="2010-03" db="EMBL/GenBank/DDBJ databases">
        <authorList>
            <consortium name="The Broad Institute Genome Sequencing Platform"/>
            <person name="Ward D."/>
            <person name="Earl A."/>
            <person name="Feldgarden M."/>
            <person name="Gevers D."/>
            <person name="Young S."/>
            <person name="Zeng Q."/>
            <person name="Koehrsen M."/>
            <person name="Alvarado L."/>
            <person name="Berlin A.M."/>
            <person name="Borenstein D."/>
            <person name="Chapman S.B."/>
            <person name="Chen Z."/>
            <person name="Engels R."/>
            <person name="Freedman E."/>
            <person name="Gellesch M."/>
            <person name="Goldberg J."/>
            <person name="Griggs A."/>
            <person name="Gujja S."/>
            <person name="Heilman E.R."/>
            <person name="Heiman D.I."/>
            <person name="Hepburn T.A."/>
            <person name="Howarth C."/>
            <person name="Jen D."/>
            <person name="Larson L."/>
            <person name="Mehta T."/>
            <person name="Park D."/>
            <person name="Pearson M."/>
            <person name="Richards J."/>
            <person name="Roberts A."/>
            <person name="Saif S."/>
            <person name="Shea T.D."/>
            <person name="Shenoy N."/>
            <person name="Sisk P."/>
            <person name="Stolte C."/>
            <person name="Sykes S.N."/>
            <person name="Walk T."/>
            <person name="White J."/>
            <person name="Yandava C."/>
            <person name="Izard J."/>
            <person name="Baranova O.V."/>
            <person name="Blanton J.M."/>
            <person name="Tanner A.C."/>
            <person name="Dewhirst F."/>
            <person name="Haas B."/>
            <person name="Nusbaum C."/>
            <person name="Birren B."/>
        </authorList>
    </citation>
    <scope>NUCLEOTIDE SEQUENCE [LARGE SCALE GENOMIC DNA]</scope>
    <source>
        <strain evidence="2 3">ATCC 29453</strain>
    </source>
</reference>
<dbReference type="HOGENOM" id="CLU_768882_0_0_4"/>
<dbReference type="PANTHER" id="PTHR42850">
    <property type="entry name" value="METALLOPHOSPHOESTERASE"/>
    <property type="match status" value="1"/>
</dbReference>
<dbReference type="OrthoDB" id="9807890at2"/>
<dbReference type="EMBL" id="ADCY02000051">
    <property type="protein sequence ID" value="EFG32006.1"/>
    <property type="molecule type" value="Genomic_DNA"/>
</dbReference>
<keyword evidence="3" id="KW-1185">Reference proteome</keyword>
<dbReference type="SUPFAM" id="SSF56300">
    <property type="entry name" value="Metallo-dependent phosphatases"/>
    <property type="match status" value="1"/>
</dbReference>
<dbReference type="STRING" id="641147.HMPREF9021_00411"/>
<name>V9HMZ1_9NEIS</name>
<dbReference type="Pfam" id="PF00149">
    <property type="entry name" value="Metallophos"/>
    <property type="match status" value="1"/>
</dbReference>
<gene>
    <name evidence="2" type="ORF">HMPREF9021_00411</name>
</gene>
<evidence type="ECO:0000313" key="2">
    <source>
        <dbReference type="EMBL" id="EFG32006.1"/>
    </source>
</evidence>
<proteinExistence type="predicted"/>
<dbReference type="InterPro" id="IPR004843">
    <property type="entry name" value="Calcineurin-like_PHP"/>
</dbReference>
<sequence>MPLIQTLPQGKLDIIGDIHGQYEALQNLLHYLGYDPNGKHPQGRKIVLVGDLVDRGENSPAVLAWFQQAHQLGYAYMVLGNHEINLLMNEPKDGSGWFFNSRAEKDAHNYAPWERLPENQKRHLIDFLKTQPLVLQRSDLRIVHAAWLPESIAKLAEHNHEDIVNLHQEWEEHHHCCTKHAPWFDAYLQEQRQHAHDLENPSKTPPMLHYTAIHDVYKSTINPIRALTCGIETVAVEPFYASGRWRFSVRYPWWDDYQDAVPIIIGHYWRQWHNTRKPPKHRENTFTVPPHHWHGARNNVFCCDFSVGARWRDRKKAIAPSQSEYRLAALRFPEKTLVFDNGEIVQTQFG</sequence>
<dbReference type="GO" id="GO:0005737">
    <property type="term" value="C:cytoplasm"/>
    <property type="evidence" value="ECO:0007669"/>
    <property type="project" value="TreeGrafter"/>
</dbReference>
<dbReference type="GO" id="GO:0016791">
    <property type="term" value="F:phosphatase activity"/>
    <property type="evidence" value="ECO:0007669"/>
    <property type="project" value="TreeGrafter"/>
</dbReference>
<feature type="domain" description="Calcineurin-like phosphoesterase" evidence="1">
    <location>
        <begin position="12"/>
        <end position="146"/>
    </location>
</feature>